<name>A0ABW9AGD3_9BURK</name>
<proteinExistence type="predicted"/>
<keyword evidence="3" id="KW-1185">Reference proteome</keyword>
<evidence type="ECO:0000256" key="1">
    <source>
        <dbReference type="SAM" id="SignalP"/>
    </source>
</evidence>
<evidence type="ECO:0000313" key="2">
    <source>
        <dbReference type="EMBL" id="MFL9927314.1"/>
    </source>
</evidence>
<dbReference type="InterPro" id="IPR025421">
    <property type="entry name" value="DUF4148"/>
</dbReference>
<organism evidence="2 3">
    <name type="scientific">Herbaspirillum lusitanum</name>
    <dbReference type="NCBI Taxonomy" id="213312"/>
    <lineage>
        <taxon>Bacteria</taxon>
        <taxon>Pseudomonadati</taxon>
        <taxon>Pseudomonadota</taxon>
        <taxon>Betaproteobacteria</taxon>
        <taxon>Burkholderiales</taxon>
        <taxon>Oxalobacteraceae</taxon>
        <taxon>Herbaspirillum</taxon>
    </lineage>
</organism>
<dbReference type="Pfam" id="PF13663">
    <property type="entry name" value="DUF4148"/>
    <property type="match status" value="1"/>
</dbReference>
<keyword evidence="1" id="KW-0732">Signal</keyword>
<gene>
    <name evidence="2" type="ORF">PQR62_23780</name>
</gene>
<evidence type="ECO:0000313" key="3">
    <source>
        <dbReference type="Proteomes" id="UP001629246"/>
    </source>
</evidence>
<dbReference type="RefSeq" id="WP_408160557.1">
    <property type="nucleotide sequence ID" value="NZ_JAQQFM010000014.1"/>
</dbReference>
<feature type="chain" id="PRO_5047071405" evidence="1">
    <location>
        <begin position="22"/>
        <end position="86"/>
    </location>
</feature>
<accession>A0ABW9AGD3</accession>
<dbReference type="Proteomes" id="UP001629246">
    <property type="component" value="Unassembled WGS sequence"/>
</dbReference>
<reference evidence="2 3" key="1">
    <citation type="journal article" date="2024" name="Chem. Sci.">
        <title>Discovery of megapolipeptins by genome mining of a Burkholderiales bacteria collection.</title>
        <authorList>
            <person name="Paulo B.S."/>
            <person name="Recchia M.J.J."/>
            <person name="Lee S."/>
            <person name="Fergusson C.H."/>
            <person name="Romanowski S.B."/>
            <person name="Hernandez A."/>
            <person name="Krull N."/>
            <person name="Liu D.Y."/>
            <person name="Cavanagh H."/>
            <person name="Bos A."/>
            <person name="Gray C.A."/>
            <person name="Murphy B.T."/>
            <person name="Linington R.G."/>
            <person name="Eustaquio A.S."/>
        </authorList>
    </citation>
    <scope>NUCLEOTIDE SEQUENCE [LARGE SCALE GENOMIC DNA]</scope>
    <source>
        <strain evidence="2 3">RL21-008-BIB-A</strain>
    </source>
</reference>
<dbReference type="EMBL" id="JAQQFM010000014">
    <property type="protein sequence ID" value="MFL9927314.1"/>
    <property type="molecule type" value="Genomic_DNA"/>
</dbReference>
<feature type="signal peptide" evidence="1">
    <location>
        <begin position="1"/>
        <end position="21"/>
    </location>
</feature>
<protein>
    <submittedName>
        <fullName evidence="2">DUF4148 domain-containing protein</fullName>
    </submittedName>
</protein>
<sequence length="86" mass="8828">MSIKKIIAALIVLSASGAAMAEAPYPVEKPFVSTTTRAAVKADLVRAEKAGLVNQADAVYPIVDRSSAADLQQHAGNVQASTYAGA</sequence>
<comment type="caution">
    <text evidence="2">The sequence shown here is derived from an EMBL/GenBank/DDBJ whole genome shotgun (WGS) entry which is preliminary data.</text>
</comment>